<gene>
    <name evidence="2" type="ORF">NYF23_03965</name>
</gene>
<dbReference type="Pfam" id="PF11190">
    <property type="entry name" value="DUF2976"/>
    <property type="match status" value="1"/>
</dbReference>
<feature type="transmembrane region" description="Helical" evidence="1">
    <location>
        <begin position="31"/>
        <end position="50"/>
    </location>
</feature>
<dbReference type="NCBIfam" id="TIGR03745">
    <property type="entry name" value="conj_TIGR03745"/>
    <property type="match status" value="1"/>
</dbReference>
<keyword evidence="1" id="KW-1133">Transmembrane helix</keyword>
<feature type="transmembrane region" description="Helical" evidence="1">
    <location>
        <begin position="83"/>
        <end position="101"/>
    </location>
</feature>
<keyword evidence="1" id="KW-0812">Transmembrane</keyword>
<organism evidence="2 3">
    <name type="scientific">SAR92 clade bacterium H455</name>
    <dbReference type="NCBI Taxonomy" id="2974818"/>
    <lineage>
        <taxon>Bacteria</taxon>
        <taxon>Pseudomonadati</taxon>
        <taxon>Pseudomonadota</taxon>
        <taxon>Gammaproteobacteria</taxon>
        <taxon>Cellvibrionales</taxon>
        <taxon>Porticoccaceae</taxon>
        <taxon>SAR92 clade</taxon>
    </lineage>
</organism>
<dbReference type="Proteomes" id="UP001059934">
    <property type="component" value="Chromosome"/>
</dbReference>
<accession>A0ABY5TUC7</accession>
<evidence type="ECO:0000256" key="1">
    <source>
        <dbReference type="SAM" id="Phobius"/>
    </source>
</evidence>
<evidence type="ECO:0000313" key="3">
    <source>
        <dbReference type="Proteomes" id="UP001059934"/>
    </source>
</evidence>
<sequence length="143" mass="15453">MNIEKNKAKGKKNGWGCLQERLQGQLQRRNALPGLTLWQVFTLWFISLSAQAQLPTPVNPTSGAPNGNYLAFMEGWTGDAVDYIALAISGAGFLWVGWILLSKFNEARSSNDPDWGSVGLTAVIAGALLAIVSFFLNEAVGII</sequence>
<keyword evidence="3" id="KW-1185">Reference proteome</keyword>
<name>A0ABY5TUC7_9GAMM</name>
<keyword evidence="1" id="KW-0472">Membrane</keyword>
<dbReference type="InterPro" id="IPR021356">
    <property type="entry name" value="Integr_conj_element_PFL4702"/>
</dbReference>
<protein>
    <submittedName>
        <fullName evidence="2">TIGR03745 family integrating conjugative element membrane protein</fullName>
    </submittedName>
</protein>
<feature type="transmembrane region" description="Helical" evidence="1">
    <location>
        <begin position="113"/>
        <end position="136"/>
    </location>
</feature>
<evidence type="ECO:0000313" key="2">
    <source>
        <dbReference type="EMBL" id="UVW35774.1"/>
    </source>
</evidence>
<proteinExistence type="predicted"/>
<dbReference type="EMBL" id="CP103416">
    <property type="protein sequence ID" value="UVW35774.1"/>
    <property type="molecule type" value="Genomic_DNA"/>
</dbReference>
<reference evidence="2" key="1">
    <citation type="submission" date="2022-08" db="EMBL/GenBank/DDBJ databases">
        <title>Catabolic pathway analysis in culturable SAR92 clade bacteria reveals their overlooked roles in DMSP degradation in coastal seas.</title>
        <authorList>
            <person name="He X."/>
            <person name="Zhang X."/>
            <person name="Zhang Y."/>
        </authorList>
    </citation>
    <scope>NUCLEOTIDE SEQUENCE</scope>
    <source>
        <strain evidence="2">H455</strain>
    </source>
</reference>